<feature type="domain" description="Plasmid replication protein C N-terminal" evidence="1">
    <location>
        <begin position="8"/>
        <end position="176"/>
    </location>
</feature>
<evidence type="ECO:0000259" key="1">
    <source>
        <dbReference type="Pfam" id="PF03428"/>
    </source>
</evidence>
<dbReference type="InterPro" id="IPR036388">
    <property type="entry name" value="WH-like_DNA-bd_sf"/>
</dbReference>
<gene>
    <name evidence="3" type="ORF">GGR10_001251</name>
</gene>
<name>A0ABR6E564_9HYPH</name>
<protein>
    <submittedName>
        <fullName evidence="3">Replication initiation protein RepC</fullName>
    </submittedName>
</protein>
<dbReference type="InterPro" id="IPR021760">
    <property type="entry name" value="RepC_C"/>
</dbReference>
<dbReference type="InterPro" id="IPR005090">
    <property type="entry name" value="RepC_N"/>
</dbReference>
<sequence>MVNKTSGRRLNAKHLEYMKIADHAEIGSINRSQLIILARQLPITGLIKGTEAHLLSILLNTAPIASFEQGGIPVIFKSNRQIASEIGCTVVHVSRLLSRLYDKGLIVMRDSGNFKRFPVNYNGSISIACGIDLSILVARYHELQNYIYTIKEEQDLQKDALRRFRGIYRQLRSKITESTQISSIVLERVKKIMTAVGVPTKASFSKLEKAIRLFNWLLNRFFSNKMLCTYIENVMHIHNTNPYHICKSNTDTQKTNHSSKNKLTIMNSDKSEYSKTINATSSRYENNSEKNTCETEPTLLLNDSVLPQIKPETLVSAMPNVSEFLDNKLNSVDDLARSTEFLAKMTGISPDAVKQAREIMGFKKAALAVGIILEKYARQLIHSPGGYLRGMIDKQKRDELYLERSIYGLIQLNEQTVWQK</sequence>
<evidence type="ECO:0000313" key="4">
    <source>
        <dbReference type="Proteomes" id="UP000548119"/>
    </source>
</evidence>
<dbReference type="EMBL" id="JACJIR010000007">
    <property type="protein sequence ID" value="MBA9083388.1"/>
    <property type="molecule type" value="Genomic_DNA"/>
</dbReference>
<dbReference type="SUPFAM" id="SSF46785">
    <property type="entry name" value="Winged helix' DNA-binding domain"/>
    <property type="match status" value="1"/>
</dbReference>
<comment type="caution">
    <text evidence="3">The sequence shown here is derived from an EMBL/GenBank/DDBJ whole genome shotgun (WGS) entry which is preliminary data.</text>
</comment>
<dbReference type="Gene3D" id="1.10.10.10">
    <property type="entry name" value="Winged helix-like DNA-binding domain superfamily/Winged helix DNA-binding domain"/>
    <property type="match status" value="1"/>
</dbReference>
<proteinExistence type="predicted"/>
<reference evidence="3 4" key="1">
    <citation type="submission" date="2020-08" db="EMBL/GenBank/DDBJ databases">
        <title>Genomic Encyclopedia of Type Strains, Phase IV (KMG-IV): sequencing the most valuable type-strain genomes for metagenomic binning, comparative biology and taxonomic classification.</title>
        <authorList>
            <person name="Goeker M."/>
        </authorList>
    </citation>
    <scope>NUCLEOTIDE SEQUENCE [LARGE SCALE GENOMIC DNA]</scope>
    <source>
        <strain evidence="3 4">DSM 21431</strain>
    </source>
</reference>
<dbReference type="Pfam" id="PF03428">
    <property type="entry name" value="RP-C"/>
    <property type="match status" value="1"/>
</dbReference>
<dbReference type="InterPro" id="IPR036390">
    <property type="entry name" value="WH_DNA-bd_sf"/>
</dbReference>
<feature type="domain" description="Plasmid replication protein C C-terminal" evidence="2">
    <location>
        <begin position="312"/>
        <end position="410"/>
    </location>
</feature>
<accession>A0ABR6E564</accession>
<dbReference type="Pfam" id="PF11800">
    <property type="entry name" value="RP-C_C"/>
    <property type="match status" value="1"/>
</dbReference>
<evidence type="ECO:0000313" key="3">
    <source>
        <dbReference type="EMBL" id="MBA9083388.1"/>
    </source>
</evidence>
<keyword evidence="4" id="KW-1185">Reference proteome</keyword>
<evidence type="ECO:0000259" key="2">
    <source>
        <dbReference type="Pfam" id="PF11800"/>
    </source>
</evidence>
<dbReference type="NCBIfam" id="NF040974">
    <property type="entry name" value="RepABC_RepC"/>
    <property type="match status" value="1"/>
</dbReference>
<dbReference type="InterPro" id="IPR047611">
    <property type="entry name" value="RepABC_RepC"/>
</dbReference>
<organism evidence="3 4">
    <name type="scientific">Bartonella chomelii</name>
    <dbReference type="NCBI Taxonomy" id="236402"/>
    <lineage>
        <taxon>Bacteria</taxon>
        <taxon>Pseudomonadati</taxon>
        <taxon>Pseudomonadota</taxon>
        <taxon>Alphaproteobacteria</taxon>
        <taxon>Hyphomicrobiales</taxon>
        <taxon>Bartonellaceae</taxon>
        <taxon>Bartonella</taxon>
    </lineage>
</organism>
<dbReference type="RefSeq" id="WP_182480338.1">
    <property type="nucleotide sequence ID" value="NZ_CAWPNC010000007.1"/>
</dbReference>
<dbReference type="Proteomes" id="UP000548119">
    <property type="component" value="Unassembled WGS sequence"/>
</dbReference>